<dbReference type="BioCyc" id="JESP1508404:G14D9-13056-MONOMER"/>
<proteinExistence type="predicted"/>
<keyword evidence="1" id="KW-0472">Membrane</keyword>
<dbReference type="AlphaFoldDB" id="A0A0B5AS54"/>
<sequence>METILVGSVIVMVLVGVLANIWRFIVNMITPLIMIAAVILVLGYLFGGSEVIMNPTEDGWASVFDILIGEGSGNRIAGAIGDLFKGWYEITVEYWF</sequence>
<evidence type="ECO:0000313" key="3">
    <source>
        <dbReference type="Proteomes" id="UP000031449"/>
    </source>
</evidence>
<evidence type="ECO:0000313" key="2">
    <source>
        <dbReference type="EMBL" id="AJD93090.1"/>
    </source>
</evidence>
<evidence type="ECO:0000256" key="1">
    <source>
        <dbReference type="SAM" id="Phobius"/>
    </source>
</evidence>
<keyword evidence="1" id="KW-0812">Transmembrane</keyword>
<reference evidence="2 3" key="1">
    <citation type="submission" date="2014-08" db="EMBL/GenBank/DDBJ databases">
        <title>Complete genome of a marine bacteria Jeotgalibacillus malaysiensis.</title>
        <authorList>
            <person name="Yaakop A.S."/>
            <person name="Chan K.-G."/>
            <person name="Goh K.M."/>
        </authorList>
    </citation>
    <scope>NUCLEOTIDE SEQUENCE [LARGE SCALE GENOMIC DNA]</scope>
    <source>
        <strain evidence="2 3">D5</strain>
        <plasmid evidence="3">Plasmid</plasmid>
    </source>
</reference>
<dbReference type="Proteomes" id="UP000031449">
    <property type="component" value="Plasmid unnamed"/>
</dbReference>
<name>A0A0B5AS54_9BACL</name>
<keyword evidence="2" id="KW-0614">Plasmid</keyword>
<dbReference type="KEGG" id="jeo:JMA_37720"/>
<keyword evidence="3" id="KW-1185">Reference proteome</keyword>
<keyword evidence="1" id="KW-1133">Transmembrane helix</keyword>
<protein>
    <submittedName>
        <fullName evidence="2">Uncharacterized protein</fullName>
    </submittedName>
</protein>
<geneLocation type="plasmid" evidence="3"/>
<dbReference type="EMBL" id="CP009417">
    <property type="protein sequence ID" value="AJD93090.1"/>
    <property type="molecule type" value="Genomic_DNA"/>
</dbReference>
<gene>
    <name evidence="2" type="ORF">JMA_37720</name>
</gene>
<accession>A0A0B5AS54</accession>
<dbReference type="HOGENOM" id="CLU_2355964_0_0_9"/>
<organism evidence="2 3">
    <name type="scientific">Jeotgalibacillus malaysiensis</name>
    <dbReference type="NCBI Taxonomy" id="1508404"/>
    <lineage>
        <taxon>Bacteria</taxon>
        <taxon>Bacillati</taxon>
        <taxon>Bacillota</taxon>
        <taxon>Bacilli</taxon>
        <taxon>Bacillales</taxon>
        <taxon>Caryophanaceae</taxon>
        <taxon>Jeotgalibacillus</taxon>
    </lineage>
</organism>
<feature type="transmembrane region" description="Helical" evidence="1">
    <location>
        <begin position="29"/>
        <end position="47"/>
    </location>
</feature>